<sequence length="873" mass="98362">MEYLILILLDSVYIDNQTFTERNYDLTELLNLPVDTLIPDLKLYLEQQGIAVLTAEPGAGKTTRIPLALRHEKWLEHKRIIMLEPRRVAAIAAARFMAASLGEQVGQTVGYRVALDSKVSKHTVIEVVTEGILTAMIQHDPSLEQVGLIIFDEFHERNLHADLGLALAIESRSILREDLRIVVMSATMNPHPIAALLGNAPILSSAGRTYPVETYYVAGESIFNMYQRPYSDWAKKVASTIQEALQQHEGNVLVFLPGIREIRSVYRECASLIHLMGSKAEIVILHGGMSASEQDQVLAPSIEHTRKVVLSTSLAESSITINGIHIVIDSGLMRTPIFSARTGMQHLATERVSQDSADQRRGRAGRQNAGICYRMWSEEEQLYLSPTRLPEIMQSDLASTALQIALWGTEVNELNWLDQPPRAAYEQACQLLIHLEALDDQKCITAHGRELTKLRVHPRLAHMIVKAIPLGLVQQACDLAALLQERDILSFHEVGADLEHRVQALHGNTSYTVDQAAIKRIREWSQRFEKQARLVKVDIKDAPLEHLSSKFHTGLLLSLAYPDRIAKNRGNGTFLLRMGKGAVWNKKLAHSEYLATASYLVAAELDGTGTDSMIRLAAVISEAHIREVHQAHIQLVSQVHYDEESERISASIDTCLGSITLQSVPDPKPSAEKIQQAMIEAIRRKGLDSLNWTKTAVQWRERISFMHHLQADYPAMDDQTLLADMNQWLLPYIEGIRRFSELRKVNITELLTQQLSWEQRQAIERLAPTHIDVPSGSRIPVNYHDPLRPFIAVRLQELFGCLTTPTIGYHTPLTIHLLSPAGRPVQVTNDLNSFWQEAYFEIKKDLKGRYPKHYWPENPLTAEPTHRAKPRQS</sequence>
<dbReference type="AlphaFoldDB" id="A0A1E3L9C1"/>
<evidence type="ECO:0000313" key="8">
    <source>
        <dbReference type="Proteomes" id="UP000094578"/>
    </source>
</evidence>
<feature type="domain" description="Helicase ATP-binding" evidence="5">
    <location>
        <begin position="42"/>
        <end position="206"/>
    </location>
</feature>
<evidence type="ECO:0000259" key="5">
    <source>
        <dbReference type="PROSITE" id="PS51192"/>
    </source>
</evidence>
<protein>
    <submittedName>
        <fullName evidence="7">RNA helicase</fullName>
        <ecNumber evidence="7">3.6.4.13</ecNumber>
    </submittedName>
</protein>
<dbReference type="GO" id="GO:0003676">
    <property type="term" value="F:nucleic acid binding"/>
    <property type="evidence" value="ECO:0007669"/>
    <property type="project" value="InterPro"/>
</dbReference>
<dbReference type="InterPro" id="IPR010225">
    <property type="entry name" value="HrpB"/>
</dbReference>
<evidence type="ECO:0000256" key="1">
    <source>
        <dbReference type="ARBA" id="ARBA00022741"/>
    </source>
</evidence>
<dbReference type="Pfam" id="PF00271">
    <property type="entry name" value="Helicase_C"/>
    <property type="match status" value="1"/>
</dbReference>
<dbReference type="STRING" id="1886670.PTI45_00413"/>
<dbReference type="InterPro" id="IPR013689">
    <property type="entry name" value="RNA_helicase_ATP-dep_HrpB_C"/>
</dbReference>
<dbReference type="Proteomes" id="UP000094578">
    <property type="component" value="Unassembled WGS sequence"/>
</dbReference>
<keyword evidence="8" id="KW-1185">Reference proteome</keyword>
<keyword evidence="3 7" id="KW-0347">Helicase</keyword>
<proteinExistence type="predicted"/>
<dbReference type="InterPro" id="IPR001650">
    <property type="entry name" value="Helicase_C-like"/>
</dbReference>
<keyword evidence="2 7" id="KW-0378">Hydrolase</keyword>
<evidence type="ECO:0000256" key="2">
    <source>
        <dbReference type="ARBA" id="ARBA00022801"/>
    </source>
</evidence>
<name>A0A1E3L9C1_9BACL</name>
<dbReference type="GO" id="GO:0003724">
    <property type="term" value="F:RNA helicase activity"/>
    <property type="evidence" value="ECO:0007669"/>
    <property type="project" value="UniProtKB-EC"/>
</dbReference>
<evidence type="ECO:0000259" key="6">
    <source>
        <dbReference type="PROSITE" id="PS51194"/>
    </source>
</evidence>
<dbReference type="Gene3D" id="3.40.50.300">
    <property type="entry name" value="P-loop containing nucleotide triphosphate hydrolases"/>
    <property type="match status" value="2"/>
</dbReference>
<dbReference type="EMBL" id="MDER01000024">
    <property type="protein sequence ID" value="ODP30171.1"/>
    <property type="molecule type" value="Genomic_DNA"/>
</dbReference>
<keyword evidence="1" id="KW-0547">Nucleotide-binding</keyword>
<dbReference type="PANTHER" id="PTHR43519">
    <property type="entry name" value="ATP-DEPENDENT RNA HELICASE HRPB"/>
    <property type="match status" value="1"/>
</dbReference>
<dbReference type="PIRSF" id="PIRSF005496">
    <property type="entry name" value="ATP_hel_hrpB"/>
    <property type="match status" value="1"/>
</dbReference>
<dbReference type="SMART" id="SM00490">
    <property type="entry name" value="HELICc"/>
    <property type="match status" value="1"/>
</dbReference>
<evidence type="ECO:0000313" key="7">
    <source>
        <dbReference type="EMBL" id="ODP30171.1"/>
    </source>
</evidence>
<dbReference type="SUPFAM" id="SSF52540">
    <property type="entry name" value="P-loop containing nucleoside triphosphate hydrolases"/>
    <property type="match status" value="1"/>
</dbReference>
<dbReference type="PANTHER" id="PTHR43519:SF1">
    <property type="entry name" value="ATP-DEPENDENT RNA HELICASE HRPB"/>
    <property type="match status" value="1"/>
</dbReference>
<dbReference type="InterPro" id="IPR007502">
    <property type="entry name" value="Helicase-assoc_dom"/>
</dbReference>
<dbReference type="InterPro" id="IPR049614">
    <property type="entry name" value="HrpB_DEXH"/>
</dbReference>
<gene>
    <name evidence="7" type="primary">hrpB</name>
    <name evidence="7" type="ORF">PTI45_00413</name>
</gene>
<dbReference type="CDD" id="cd18791">
    <property type="entry name" value="SF2_C_RHA"/>
    <property type="match status" value="1"/>
</dbReference>
<dbReference type="CDD" id="cd17990">
    <property type="entry name" value="DEXHc_HrpB"/>
    <property type="match status" value="1"/>
</dbReference>
<organism evidence="7 8">
    <name type="scientific">Paenibacillus nuruki</name>
    <dbReference type="NCBI Taxonomy" id="1886670"/>
    <lineage>
        <taxon>Bacteria</taxon>
        <taxon>Bacillati</taxon>
        <taxon>Bacillota</taxon>
        <taxon>Bacilli</taxon>
        <taxon>Bacillales</taxon>
        <taxon>Paenibacillaceae</taxon>
        <taxon>Paenibacillus</taxon>
    </lineage>
</organism>
<dbReference type="Pfam" id="PF00270">
    <property type="entry name" value="DEAD"/>
    <property type="match status" value="1"/>
</dbReference>
<dbReference type="GO" id="GO:0016787">
    <property type="term" value="F:hydrolase activity"/>
    <property type="evidence" value="ECO:0007669"/>
    <property type="project" value="UniProtKB-KW"/>
</dbReference>
<dbReference type="FunFam" id="3.40.50.300:FF:002125">
    <property type="entry name" value="ATP-dependent helicase HrpB"/>
    <property type="match status" value="1"/>
</dbReference>
<dbReference type="SMART" id="SM00487">
    <property type="entry name" value="DEXDc"/>
    <property type="match status" value="1"/>
</dbReference>
<accession>A0A1E3L9C1</accession>
<dbReference type="PROSITE" id="PS51192">
    <property type="entry name" value="HELICASE_ATP_BIND_1"/>
    <property type="match status" value="1"/>
</dbReference>
<dbReference type="PATRIC" id="fig|1886670.3.peg.429"/>
<dbReference type="GO" id="GO:0005524">
    <property type="term" value="F:ATP binding"/>
    <property type="evidence" value="ECO:0007669"/>
    <property type="project" value="UniProtKB-KW"/>
</dbReference>
<dbReference type="PROSITE" id="PS51194">
    <property type="entry name" value="HELICASE_CTER"/>
    <property type="match status" value="1"/>
</dbReference>
<keyword evidence="4" id="KW-0067">ATP-binding</keyword>
<dbReference type="InterPro" id="IPR011545">
    <property type="entry name" value="DEAD/DEAH_box_helicase_dom"/>
</dbReference>
<dbReference type="SMART" id="SM00847">
    <property type="entry name" value="HA2"/>
    <property type="match status" value="1"/>
</dbReference>
<dbReference type="InterPro" id="IPR027417">
    <property type="entry name" value="P-loop_NTPase"/>
</dbReference>
<feature type="domain" description="Helicase C-terminal" evidence="6">
    <location>
        <begin position="240"/>
        <end position="408"/>
    </location>
</feature>
<dbReference type="Pfam" id="PF08482">
    <property type="entry name" value="HrpB_C"/>
    <property type="match status" value="1"/>
</dbReference>
<dbReference type="NCBIfam" id="TIGR01970">
    <property type="entry name" value="DEAH_box_HrpB"/>
    <property type="match status" value="1"/>
</dbReference>
<evidence type="ECO:0000256" key="4">
    <source>
        <dbReference type="ARBA" id="ARBA00022840"/>
    </source>
</evidence>
<dbReference type="InterPro" id="IPR014001">
    <property type="entry name" value="Helicase_ATP-bd"/>
</dbReference>
<evidence type="ECO:0000256" key="3">
    <source>
        <dbReference type="ARBA" id="ARBA00022806"/>
    </source>
</evidence>
<dbReference type="EC" id="3.6.4.13" evidence="7"/>
<comment type="caution">
    <text evidence="7">The sequence shown here is derived from an EMBL/GenBank/DDBJ whole genome shotgun (WGS) entry which is preliminary data.</text>
</comment>
<dbReference type="Gene3D" id="1.20.120.1080">
    <property type="match status" value="1"/>
</dbReference>
<reference evidence="7 8" key="1">
    <citation type="submission" date="2016-08" db="EMBL/GenBank/DDBJ databases">
        <title>Genome sequencing of Paenibacillus sp. TI45-13ar, isolated from Korean traditional nuruk.</title>
        <authorList>
            <person name="Kim S.-J."/>
        </authorList>
    </citation>
    <scope>NUCLEOTIDE SEQUENCE [LARGE SCALE GENOMIC DNA]</scope>
    <source>
        <strain evidence="7 8">TI45-13ar</strain>
    </source>
</reference>